<evidence type="ECO:0000313" key="2">
    <source>
        <dbReference type="EMBL" id="AXK51473.1"/>
    </source>
</evidence>
<protein>
    <submittedName>
        <fullName evidence="2">Uncharacterized protein</fullName>
    </submittedName>
</protein>
<keyword evidence="1" id="KW-0472">Membrane</keyword>
<keyword evidence="1" id="KW-0812">Transmembrane</keyword>
<evidence type="ECO:0000313" key="3">
    <source>
        <dbReference type="Proteomes" id="UP000254792"/>
    </source>
</evidence>
<dbReference type="OrthoDB" id="9826959at2"/>
<keyword evidence="1" id="KW-1133">Transmembrane helix</keyword>
<gene>
    <name evidence="2" type="ORF">SALLE_v1c08030</name>
</gene>
<dbReference type="AlphaFoldDB" id="A0A345Z4E4"/>
<feature type="transmembrane region" description="Helical" evidence="1">
    <location>
        <begin position="143"/>
        <end position="165"/>
    </location>
</feature>
<feature type="transmembrane region" description="Helical" evidence="1">
    <location>
        <begin position="20"/>
        <end position="43"/>
    </location>
</feature>
<feature type="transmembrane region" description="Helical" evidence="1">
    <location>
        <begin position="172"/>
        <end position="192"/>
    </location>
</feature>
<dbReference type="Proteomes" id="UP000254792">
    <property type="component" value="Chromosome"/>
</dbReference>
<dbReference type="RefSeq" id="WP_115558369.1">
    <property type="nucleotide sequence ID" value="NZ_CP031376.1"/>
</dbReference>
<reference evidence="2 3" key="1">
    <citation type="submission" date="2018-07" db="EMBL/GenBank/DDBJ databases">
        <title>Complete genome sequence of Spiroplasma alleghenense PLHS-1 (ATCC 51752).</title>
        <authorList>
            <person name="Chou L."/>
            <person name="Lee T.-Y."/>
            <person name="Tsai Y.-M."/>
            <person name="Kuo C.-H."/>
        </authorList>
    </citation>
    <scope>NUCLEOTIDE SEQUENCE [LARGE SCALE GENOMIC DNA]</scope>
    <source>
        <strain evidence="2 3">PLHS-1</strain>
    </source>
</reference>
<proteinExistence type="predicted"/>
<keyword evidence="3" id="KW-1185">Reference proteome</keyword>
<dbReference type="KEGG" id="salx:SALLE_v1c08030"/>
<name>A0A345Z4E4_9MOLU</name>
<organism evidence="2 3">
    <name type="scientific">Spiroplasma alleghenense</name>
    <dbReference type="NCBI Taxonomy" id="216931"/>
    <lineage>
        <taxon>Bacteria</taxon>
        <taxon>Bacillati</taxon>
        <taxon>Mycoplasmatota</taxon>
        <taxon>Mollicutes</taxon>
        <taxon>Entomoplasmatales</taxon>
        <taxon>Spiroplasmataceae</taxon>
        <taxon>Spiroplasma</taxon>
    </lineage>
</organism>
<feature type="transmembrane region" description="Helical" evidence="1">
    <location>
        <begin position="570"/>
        <end position="591"/>
    </location>
</feature>
<feature type="transmembrane region" description="Helical" evidence="1">
    <location>
        <begin position="108"/>
        <end position="131"/>
    </location>
</feature>
<evidence type="ECO:0000256" key="1">
    <source>
        <dbReference type="SAM" id="Phobius"/>
    </source>
</evidence>
<sequence>MKSKIKIVQGFIFKETFKSWGLMVFTISLLLSQVAFNLLIINSVINDSSLKQEEIFIIVNVAFIIGWILFYQIWFNQKFFGNHFRQEIIRIELSSFVTLGKSFSIRLLINHLISIILIFLFWLSLAMVLLVRLDGARNLYLQMTTPIFITALIINSLFCGLGIILQMGLPKLFTTIFLVLFSTSLAVSNFSANLHFQSTKKKETPPDNTWAVNLNRQTISIDEVVNSYHLSETNIFMEELLKSFEFWDYAFKKSDCQHECIIEDENKNEVYSAIFNDYLFLDIDERIFGTFGNQYSYEINWKISDDKIEWENEMIAKKLHPLETFYYVNQSLKNYYQTNKFSSSRVDDWTNSLFNLERSNLKPIHDNPFNNNAILKTLIEISQDQTLSPYYSNEDIIEVYEVANEFINNYSYYNNQSISPLDLNLTNKESFFYNNELYPTVNQVHKDFQVSSGERILTGSILSMIRNAWNYNFDLWNNRSIKNYVRKQRANVYLNYMSQFWIMNNFGQNSNRIEYHKSNAKIANAANKYYSVKINEDYDLSYLIVRNQTNEYTERIVKIDTYKKPIIQIWGIYLMWTCAAMISISLSYLIFYKKISRRR</sequence>
<accession>A0A345Z4E4</accession>
<feature type="transmembrane region" description="Helical" evidence="1">
    <location>
        <begin position="55"/>
        <end position="75"/>
    </location>
</feature>
<dbReference type="EMBL" id="CP031376">
    <property type="protein sequence ID" value="AXK51473.1"/>
    <property type="molecule type" value="Genomic_DNA"/>
</dbReference>